<evidence type="ECO:0000313" key="2">
    <source>
        <dbReference type="Proteomes" id="UP000289486"/>
    </source>
</evidence>
<dbReference type="Proteomes" id="UP000289486">
    <property type="component" value="Segment"/>
</dbReference>
<reference evidence="1 2" key="1">
    <citation type="submission" date="2019-01" db="EMBL/GenBank/DDBJ databases">
        <title>Complete genome sequence of Pantoea phage vB_PagM_LIET2.</title>
        <authorList>
            <person name="Truncaite L."/>
            <person name="Simoliuniene M."/>
            <person name="Kazlauskas D."/>
            <person name="Meskys R."/>
            <person name="Simoliunas E."/>
        </authorList>
    </citation>
    <scope>NUCLEOTIDE SEQUENCE [LARGE SCALE GENOMIC DNA]</scope>
</reference>
<name>A0A411AW34_9CAUD</name>
<keyword evidence="2" id="KW-1185">Reference proteome</keyword>
<dbReference type="EMBL" id="MK388689">
    <property type="protein sequence ID" value="QAX92313.1"/>
    <property type="molecule type" value="Genomic_DNA"/>
</dbReference>
<gene>
    <name evidence="1" type="ORF">LIET2_gp061</name>
</gene>
<evidence type="ECO:0000313" key="1">
    <source>
        <dbReference type="EMBL" id="QAX92313.1"/>
    </source>
</evidence>
<organism evidence="1 2">
    <name type="scientific">Pantoea phage vB_PagM_LIET2</name>
    <dbReference type="NCBI Taxonomy" id="2508071"/>
    <lineage>
        <taxon>Viruses</taxon>
        <taxon>Duplodnaviria</taxon>
        <taxon>Heunggongvirae</taxon>
        <taxon>Uroviricota</taxon>
        <taxon>Caudoviricetes</taxon>
        <taxon>Lietduovirus</taxon>
        <taxon>Lietduovirus LIET2</taxon>
    </lineage>
</organism>
<protein>
    <submittedName>
        <fullName evidence="1">Uncharacterized protein</fullName>
    </submittedName>
</protein>
<proteinExistence type="predicted"/>
<sequence>MTDKTKLLNLEDLTVEQLHALRQEVRETVMELAHHHKVQSARLVEVEGMLVRKGEVITLKIGKV</sequence>
<accession>A0A411AW34</accession>